<feature type="domain" description="DUF7779" evidence="2">
    <location>
        <begin position="933"/>
        <end position="1022"/>
    </location>
</feature>
<feature type="compositionally biased region" description="Low complexity" evidence="1">
    <location>
        <begin position="123"/>
        <end position="133"/>
    </location>
</feature>
<dbReference type="Pfam" id="PF13424">
    <property type="entry name" value="TPR_12"/>
    <property type="match status" value="2"/>
</dbReference>
<feature type="region of interest" description="Disordered" evidence="1">
    <location>
        <begin position="1"/>
        <end position="29"/>
    </location>
</feature>
<dbReference type="InterPro" id="IPR053137">
    <property type="entry name" value="NLR-like"/>
</dbReference>
<dbReference type="NCBIfam" id="NF040586">
    <property type="entry name" value="FxSxx_TPR"/>
    <property type="match status" value="1"/>
</dbReference>
<evidence type="ECO:0000313" key="4">
    <source>
        <dbReference type="Proteomes" id="UP000190637"/>
    </source>
</evidence>
<proteinExistence type="predicted"/>
<feature type="compositionally biased region" description="Basic and acidic residues" evidence="1">
    <location>
        <begin position="100"/>
        <end position="111"/>
    </location>
</feature>
<dbReference type="PANTHER" id="PTHR46082">
    <property type="entry name" value="ATP/GTP-BINDING PROTEIN-RELATED"/>
    <property type="match status" value="1"/>
</dbReference>
<name>A0A1T4KU18_9ACTN</name>
<dbReference type="Proteomes" id="UP000190637">
    <property type="component" value="Unassembled WGS sequence"/>
</dbReference>
<feature type="compositionally biased region" description="Low complexity" evidence="1">
    <location>
        <begin position="613"/>
        <end position="623"/>
    </location>
</feature>
<evidence type="ECO:0000259" key="2">
    <source>
        <dbReference type="Pfam" id="PF25000"/>
    </source>
</evidence>
<protein>
    <submittedName>
        <fullName evidence="3">Tetratricopeptide (TPR) repeat</fullName>
    </submittedName>
</protein>
<gene>
    <name evidence="3" type="ORF">SAMN02745673_00539</name>
</gene>
<dbReference type="EMBL" id="FUWS01000001">
    <property type="protein sequence ID" value="SJZ45942.1"/>
    <property type="molecule type" value="Genomic_DNA"/>
</dbReference>
<reference evidence="3 4" key="1">
    <citation type="submission" date="2017-02" db="EMBL/GenBank/DDBJ databases">
        <authorList>
            <person name="Peterson S.W."/>
        </authorList>
    </citation>
    <scope>NUCLEOTIDE SEQUENCE [LARGE SCALE GENOMIC DNA]</scope>
    <source>
        <strain evidence="3 4">DSM 45154</strain>
    </source>
</reference>
<dbReference type="STRING" id="1122192.SAMN02745673_00539"/>
<dbReference type="OrthoDB" id="580767at2"/>
<dbReference type="InterPro" id="IPR011990">
    <property type="entry name" value="TPR-like_helical_dom_sf"/>
</dbReference>
<dbReference type="InterPro" id="IPR027417">
    <property type="entry name" value="P-loop_NTPase"/>
</dbReference>
<feature type="region of interest" description="Disordered" evidence="1">
    <location>
        <begin position="50"/>
        <end position="136"/>
    </location>
</feature>
<dbReference type="SUPFAM" id="SSF52540">
    <property type="entry name" value="P-loop containing nucleoside triphosphate hydrolases"/>
    <property type="match status" value="1"/>
</dbReference>
<feature type="compositionally biased region" description="Basic and acidic residues" evidence="1">
    <location>
        <begin position="1"/>
        <end position="12"/>
    </location>
</feature>
<accession>A0A1T4KU18</accession>
<dbReference type="Pfam" id="PF25000">
    <property type="entry name" value="DUF7779"/>
    <property type="match status" value="1"/>
</dbReference>
<dbReference type="Gene3D" id="1.25.40.10">
    <property type="entry name" value="Tetratricopeptide repeat domain"/>
    <property type="match status" value="2"/>
</dbReference>
<dbReference type="PANTHER" id="PTHR46082:SF6">
    <property type="entry name" value="AAA+ ATPASE DOMAIN-CONTAINING PROTEIN-RELATED"/>
    <property type="match status" value="1"/>
</dbReference>
<evidence type="ECO:0000256" key="1">
    <source>
        <dbReference type="SAM" id="MobiDB-lite"/>
    </source>
</evidence>
<dbReference type="NCBIfam" id="NF041121">
    <property type="entry name" value="SAV_2336_NTERM"/>
    <property type="match status" value="1"/>
</dbReference>
<feature type="compositionally biased region" description="Pro residues" evidence="1">
    <location>
        <begin position="112"/>
        <end position="122"/>
    </location>
</feature>
<evidence type="ECO:0000313" key="3">
    <source>
        <dbReference type="EMBL" id="SJZ45942.1"/>
    </source>
</evidence>
<feature type="region of interest" description="Disordered" evidence="1">
    <location>
        <begin position="597"/>
        <end position="661"/>
    </location>
</feature>
<dbReference type="Pfam" id="PF13374">
    <property type="entry name" value="TPR_10"/>
    <property type="match status" value="1"/>
</dbReference>
<dbReference type="SUPFAM" id="SSF48452">
    <property type="entry name" value="TPR-like"/>
    <property type="match status" value="2"/>
</dbReference>
<feature type="compositionally biased region" description="Pro residues" evidence="1">
    <location>
        <begin position="60"/>
        <end position="80"/>
    </location>
</feature>
<organism evidence="3 4">
    <name type="scientific">Marinactinospora thermotolerans DSM 45154</name>
    <dbReference type="NCBI Taxonomy" id="1122192"/>
    <lineage>
        <taxon>Bacteria</taxon>
        <taxon>Bacillati</taxon>
        <taxon>Actinomycetota</taxon>
        <taxon>Actinomycetes</taxon>
        <taxon>Streptosporangiales</taxon>
        <taxon>Nocardiopsidaceae</taxon>
        <taxon>Marinactinospora</taxon>
    </lineage>
</organism>
<keyword evidence="4" id="KW-1185">Reference proteome</keyword>
<dbReference type="InterPro" id="IPR047738">
    <property type="entry name" value="SAV_2336-like_N"/>
</dbReference>
<dbReference type="Gene3D" id="3.40.50.300">
    <property type="entry name" value="P-loop containing nucleotide triphosphate hydrolases"/>
    <property type="match status" value="1"/>
</dbReference>
<sequence>MTEHEGHDRFDGTEAESAPPPPLSYPQACPASAPQWWEVADALWLAAVRDAADPASPTRSPDPAPSDAPADPRPPAPRPRPLGDEGTTGEDPASAPPERPAPEAEETRPTRPDPPPPVPPASGPAGASPATPVESVLRRPQALVRALRAFRRLRPGGQRLDESRTAQRYAELALAAPETARAGRTPLLPVLSPDVFLADELTLLVDDSLSMMLHRPLVREFTDLVRQVRVFGEVRLVRFDSDKTFFGEVPLKGEGAADPAPTLPAHGPGRHVVLVLSDALGFGWHSGAVQSWLARWGRDASVGLVQVMERHQWRRTTMRLHRVALRASVPARGASVPNARYRVAHLSTLPIAPAARSDEAEIRGLAVPVLALEPEDIGRWARFLAGRGDPDGFRCSALIVEDAVEETAAWDEEDALASREVTLAARARRRAAPLNADQRIERFRAAASPTAFQLAVYLAAVPLNLPIIRGVQRRFAPASRSTDLAEVLWSDLVDRIGDDDISRPDRVALDFHPGVRERLLALGGRRSQITELIGSLAEEHRDSVPWLSRLTPLLRQPDAWRPPEVDAATEPFARAVIPALQALSGYVRRAATDWAERIGPSSPAPVEGRGEEAASPSADAPEQPADDHATAQRGPIPDPPVSAPVGTPENGLPPTIPEGDSVTDVLRSLTAQRSADRGASPTIWGQIPPRNRTFVGRELLLEELRRRLREGTTALVPQTLQGMGGVGKTQLAMEYAHRNRAEYDLVWWIPSETSAQVQQALIDLAVRLGVGSSNDPAAAVRAALEALRLGAPIDNWLLIYDNAGDPEELQGFLPTDGPGQLLITSRSPRWRAGDNSLLEVDTFERAESKELLHKRGPKTLTDDEADRIAERLGDLPLAVEQTAVWLLETLMPATEWLEVFDEKADELLANLGPSPDYPRSVAATMNMTLDRLSETNPGALQLLRVCAFLAPQPIPRKLFNGARNVDAPPELTEILADPAIKLSRALRAIDRYALVKMDHRNETFQLHRLVQEALRIPLSPREREEVLHCAHMLLANLDPGDPFAIREWGRYVELLPHVQATRQWRCDSDWARQLVLGELHFLSLWGGYQEGHDLGLEVLEEWRRRLGEDHVQTLRAAMRYAEILRELGRFEESYELCTRTVETLTRTSGPDDEETLDAHAILSWDLRNIGEFQRAVEVSTDSLERHERIFGRDDPLTLRAAHLHAVGLRLNGRFDEAMRIDRYNYEIRVEILGPEHALTNGSRYGYGMNLMESGRYREAAVELEAIHTLNNRIRERQSPSRLVTMQAVGTVKRRLGLLEEALELTEEAWQLSHQRLGPASPGTMRAAANHSVSLRAAGAHDAALRLSEDSLNRFRDLYGEHHPLYADVALNHAVVLRLLGRAAEARRLDEEALAVHVDRLGEDHPSTIANAINLASDLFATGQVAAALEMDTTTLDRCRRAFPENHPLTLAALRNLVLDRQAIEGSTLSEETDDVIRRYATVFGPDHPSTLSAAENVRANCDLHINDL</sequence>
<dbReference type="InterPro" id="IPR056681">
    <property type="entry name" value="DUF7779"/>
</dbReference>